<dbReference type="AlphaFoldDB" id="A0AAD7MGN7"/>
<reference evidence="1" key="1">
    <citation type="submission" date="2023-03" db="EMBL/GenBank/DDBJ databases">
        <title>Massive genome expansion in bonnet fungi (Mycena s.s.) driven by repeated elements and novel gene families across ecological guilds.</title>
        <authorList>
            <consortium name="Lawrence Berkeley National Laboratory"/>
            <person name="Harder C.B."/>
            <person name="Miyauchi S."/>
            <person name="Viragh M."/>
            <person name="Kuo A."/>
            <person name="Thoen E."/>
            <person name="Andreopoulos B."/>
            <person name="Lu D."/>
            <person name="Skrede I."/>
            <person name="Drula E."/>
            <person name="Henrissat B."/>
            <person name="Morin E."/>
            <person name="Kohler A."/>
            <person name="Barry K."/>
            <person name="LaButti K."/>
            <person name="Morin E."/>
            <person name="Salamov A."/>
            <person name="Lipzen A."/>
            <person name="Mereny Z."/>
            <person name="Hegedus B."/>
            <person name="Baldrian P."/>
            <person name="Stursova M."/>
            <person name="Weitz H."/>
            <person name="Taylor A."/>
            <person name="Grigoriev I.V."/>
            <person name="Nagy L.G."/>
            <person name="Martin F."/>
            <person name="Kauserud H."/>
        </authorList>
    </citation>
    <scope>NUCLEOTIDE SEQUENCE</scope>
    <source>
        <strain evidence="1">CBHHK182m</strain>
    </source>
</reference>
<evidence type="ECO:0000313" key="1">
    <source>
        <dbReference type="EMBL" id="KAJ7715476.1"/>
    </source>
</evidence>
<keyword evidence="2" id="KW-1185">Reference proteome</keyword>
<dbReference type="EMBL" id="JARKIB010000307">
    <property type="protein sequence ID" value="KAJ7715476.1"/>
    <property type="molecule type" value="Genomic_DNA"/>
</dbReference>
<gene>
    <name evidence="1" type="ORF">B0H16DRAFT_1741918</name>
</gene>
<name>A0AAD7MGN7_9AGAR</name>
<dbReference type="Proteomes" id="UP001215598">
    <property type="component" value="Unassembled WGS sequence"/>
</dbReference>
<accession>A0AAD7MGN7</accession>
<proteinExistence type="predicted"/>
<sequence>MESHICGFNYVLPSLANRVLAPLARRRVRAKQQRIATQRQAEEEERQQCYATVPRRRSIRIERMRRARNSACATYPYHVALAREITPPPRPLGFEAFFEALDAQWAAAEEDAIAARWASTSNTNTTAIQGSAWISGGWGDHGLPVIDDTWRGWVFTSAGVWEFTPPEVDTELVTL</sequence>
<organism evidence="1 2">
    <name type="scientific">Mycena metata</name>
    <dbReference type="NCBI Taxonomy" id="1033252"/>
    <lineage>
        <taxon>Eukaryota</taxon>
        <taxon>Fungi</taxon>
        <taxon>Dikarya</taxon>
        <taxon>Basidiomycota</taxon>
        <taxon>Agaricomycotina</taxon>
        <taxon>Agaricomycetes</taxon>
        <taxon>Agaricomycetidae</taxon>
        <taxon>Agaricales</taxon>
        <taxon>Marasmiineae</taxon>
        <taxon>Mycenaceae</taxon>
        <taxon>Mycena</taxon>
    </lineage>
</organism>
<protein>
    <submittedName>
        <fullName evidence="1">Uncharacterized protein</fullName>
    </submittedName>
</protein>
<evidence type="ECO:0000313" key="2">
    <source>
        <dbReference type="Proteomes" id="UP001215598"/>
    </source>
</evidence>
<comment type="caution">
    <text evidence="1">The sequence shown here is derived from an EMBL/GenBank/DDBJ whole genome shotgun (WGS) entry which is preliminary data.</text>
</comment>